<protein>
    <recommendedName>
        <fullName evidence="3">Serine-threonine/tyrosine-protein kinase catalytic domain-containing protein</fullName>
    </recommendedName>
</protein>
<keyword evidence="2" id="KW-1185">Reference proteome</keyword>
<name>A0ABR2H8L2_9EUKA</name>
<evidence type="ECO:0000313" key="2">
    <source>
        <dbReference type="Proteomes" id="UP001470230"/>
    </source>
</evidence>
<reference evidence="1 2" key="1">
    <citation type="submission" date="2024-04" db="EMBL/GenBank/DDBJ databases">
        <title>Tritrichomonas musculus Genome.</title>
        <authorList>
            <person name="Alves-Ferreira E."/>
            <person name="Grigg M."/>
            <person name="Lorenzi H."/>
            <person name="Galac M."/>
        </authorList>
    </citation>
    <scope>NUCLEOTIDE SEQUENCE [LARGE SCALE GENOMIC DNA]</scope>
    <source>
        <strain evidence="1 2">EAF2021</strain>
    </source>
</reference>
<accession>A0ABR2H8L2</accession>
<gene>
    <name evidence="1" type="ORF">M9Y10_026427</name>
</gene>
<proteinExistence type="predicted"/>
<dbReference type="Proteomes" id="UP001470230">
    <property type="component" value="Unassembled WGS sequence"/>
</dbReference>
<sequence length="77" mass="8508">MFFGSLPKQGLKDKTAGKQIRIQSMPSSSVSQFCIDLITKCLVPSPSDRPSFEMILDEIRKANFELATEVDPSINSS</sequence>
<dbReference type="InterPro" id="IPR011009">
    <property type="entry name" value="Kinase-like_dom_sf"/>
</dbReference>
<comment type="caution">
    <text evidence="1">The sequence shown here is derived from an EMBL/GenBank/DDBJ whole genome shotgun (WGS) entry which is preliminary data.</text>
</comment>
<dbReference type="SUPFAM" id="SSF56112">
    <property type="entry name" value="Protein kinase-like (PK-like)"/>
    <property type="match status" value="1"/>
</dbReference>
<dbReference type="EMBL" id="JAPFFF010000039">
    <property type="protein sequence ID" value="KAK8842196.1"/>
    <property type="molecule type" value="Genomic_DNA"/>
</dbReference>
<dbReference type="Gene3D" id="1.10.510.10">
    <property type="entry name" value="Transferase(Phosphotransferase) domain 1"/>
    <property type="match status" value="1"/>
</dbReference>
<evidence type="ECO:0008006" key="3">
    <source>
        <dbReference type="Google" id="ProtNLM"/>
    </source>
</evidence>
<organism evidence="1 2">
    <name type="scientific">Tritrichomonas musculus</name>
    <dbReference type="NCBI Taxonomy" id="1915356"/>
    <lineage>
        <taxon>Eukaryota</taxon>
        <taxon>Metamonada</taxon>
        <taxon>Parabasalia</taxon>
        <taxon>Tritrichomonadida</taxon>
        <taxon>Tritrichomonadidae</taxon>
        <taxon>Tritrichomonas</taxon>
    </lineage>
</organism>
<evidence type="ECO:0000313" key="1">
    <source>
        <dbReference type="EMBL" id="KAK8842196.1"/>
    </source>
</evidence>